<dbReference type="EMBL" id="MF463661">
    <property type="protein sequence ID" value="AXY97918.1"/>
    <property type="molecule type" value="mRNA"/>
</dbReference>
<dbReference type="PRINTS" id="PR00364">
    <property type="entry name" value="DISEASERSIST"/>
</dbReference>
<evidence type="ECO:0000256" key="1">
    <source>
        <dbReference type="ARBA" id="ARBA00011982"/>
    </source>
</evidence>
<evidence type="ECO:0000256" key="7">
    <source>
        <dbReference type="ARBA" id="ARBA00047304"/>
    </source>
</evidence>
<dbReference type="PANTHER" id="PTHR11017">
    <property type="entry name" value="LEUCINE-RICH REPEAT-CONTAINING PROTEIN"/>
    <property type="match status" value="1"/>
</dbReference>
<keyword evidence="5" id="KW-0611">Plant defense</keyword>
<dbReference type="GO" id="GO:0006952">
    <property type="term" value="P:defense response"/>
    <property type="evidence" value="ECO:0007669"/>
    <property type="project" value="InterPro"/>
</dbReference>
<dbReference type="InterPro" id="IPR058192">
    <property type="entry name" value="WHD_ROQ1-like"/>
</dbReference>
<dbReference type="InterPro" id="IPR027417">
    <property type="entry name" value="P-loop_NTPase"/>
</dbReference>
<dbReference type="InterPro" id="IPR032675">
    <property type="entry name" value="LRR_dom_sf"/>
</dbReference>
<evidence type="ECO:0000256" key="5">
    <source>
        <dbReference type="ARBA" id="ARBA00022821"/>
    </source>
</evidence>
<dbReference type="InterPro" id="IPR042197">
    <property type="entry name" value="Apaf_helical"/>
</dbReference>
<keyword evidence="2" id="KW-0433">Leucine-rich repeat</keyword>
<evidence type="ECO:0000256" key="4">
    <source>
        <dbReference type="ARBA" id="ARBA00022801"/>
    </source>
</evidence>
<evidence type="ECO:0000256" key="2">
    <source>
        <dbReference type="ARBA" id="ARBA00022614"/>
    </source>
</evidence>
<comment type="catalytic activity">
    <reaction evidence="7">
        <text>NAD(+) + H2O = ADP-D-ribose + nicotinamide + H(+)</text>
        <dbReference type="Rhea" id="RHEA:16301"/>
        <dbReference type="ChEBI" id="CHEBI:15377"/>
        <dbReference type="ChEBI" id="CHEBI:15378"/>
        <dbReference type="ChEBI" id="CHEBI:17154"/>
        <dbReference type="ChEBI" id="CHEBI:57540"/>
        <dbReference type="ChEBI" id="CHEBI:57967"/>
        <dbReference type="EC" id="3.2.2.6"/>
    </reaction>
    <physiologicalReaction direction="left-to-right" evidence="7">
        <dbReference type="Rhea" id="RHEA:16302"/>
    </physiologicalReaction>
</comment>
<dbReference type="PROSITE" id="PS50104">
    <property type="entry name" value="TIR"/>
    <property type="match status" value="1"/>
</dbReference>
<dbReference type="AlphaFoldDB" id="A0A385JJ04"/>
<dbReference type="Gene3D" id="3.40.50.10140">
    <property type="entry name" value="Toll/interleukin-1 receptor homology (TIR) domain"/>
    <property type="match status" value="2"/>
</dbReference>
<organism evidence="9">
    <name type="scientific">Populus tomentosa</name>
    <name type="common">Chinese white poplar</name>
    <dbReference type="NCBI Taxonomy" id="118781"/>
    <lineage>
        <taxon>Eukaryota</taxon>
        <taxon>Viridiplantae</taxon>
        <taxon>Streptophyta</taxon>
        <taxon>Embryophyta</taxon>
        <taxon>Tracheophyta</taxon>
        <taxon>Spermatophyta</taxon>
        <taxon>Magnoliopsida</taxon>
        <taxon>eudicotyledons</taxon>
        <taxon>Gunneridae</taxon>
        <taxon>Pentapetalae</taxon>
        <taxon>rosids</taxon>
        <taxon>fabids</taxon>
        <taxon>Malpighiales</taxon>
        <taxon>Salicaceae</taxon>
        <taxon>Saliceae</taxon>
        <taxon>Populus</taxon>
    </lineage>
</organism>
<dbReference type="SUPFAM" id="SSF52200">
    <property type="entry name" value="Toll/Interleukin receptor TIR domain"/>
    <property type="match status" value="2"/>
</dbReference>
<dbReference type="EC" id="3.2.2.6" evidence="1"/>
<proteinExistence type="evidence at transcript level"/>
<protein>
    <recommendedName>
        <fullName evidence="1">ADP-ribosyl cyclase/cyclic ADP-ribose hydrolase</fullName>
        <ecNumber evidence="1">3.2.2.6</ecNumber>
    </recommendedName>
</protein>
<dbReference type="InterPro" id="IPR003591">
    <property type="entry name" value="Leu-rich_rpt_typical-subtyp"/>
</dbReference>
<dbReference type="Gene3D" id="3.40.50.300">
    <property type="entry name" value="P-loop containing nucleotide triphosphate hydrolases"/>
    <property type="match status" value="1"/>
</dbReference>
<dbReference type="InterPro" id="IPR000157">
    <property type="entry name" value="TIR_dom"/>
</dbReference>
<evidence type="ECO:0000259" key="8">
    <source>
        <dbReference type="PROSITE" id="PS50104"/>
    </source>
</evidence>
<dbReference type="InterPro" id="IPR035897">
    <property type="entry name" value="Toll_tir_struct_dom_sf"/>
</dbReference>
<dbReference type="Gene3D" id="1.10.8.430">
    <property type="entry name" value="Helical domain of apoptotic protease-activating factors"/>
    <property type="match status" value="1"/>
</dbReference>
<dbReference type="Pfam" id="PF01582">
    <property type="entry name" value="TIR"/>
    <property type="match status" value="2"/>
</dbReference>
<dbReference type="GO" id="GO:0007165">
    <property type="term" value="P:signal transduction"/>
    <property type="evidence" value="ECO:0007669"/>
    <property type="project" value="InterPro"/>
</dbReference>
<dbReference type="FunFam" id="3.40.50.10140:FF:000007">
    <property type="entry name" value="Disease resistance protein (TIR-NBS-LRR class)"/>
    <property type="match status" value="1"/>
</dbReference>
<dbReference type="InterPro" id="IPR058546">
    <property type="entry name" value="RPS4B/Roq1-like_LRR"/>
</dbReference>
<dbReference type="Pfam" id="PF00931">
    <property type="entry name" value="NB-ARC"/>
    <property type="match status" value="1"/>
</dbReference>
<dbReference type="Gene3D" id="3.80.10.10">
    <property type="entry name" value="Ribonuclease Inhibitor"/>
    <property type="match status" value="2"/>
</dbReference>
<accession>A0A385JJ04</accession>
<dbReference type="PROSITE" id="PS51450">
    <property type="entry name" value="LRR"/>
    <property type="match status" value="1"/>
</dbReference>
<reference evidence="9" key="1">
    <citation type="journal article" date="2018" name="New Phytol.">
        <title>Genetic variants in microRNA biogenesis genes as novel indicators for secondary growth in Populus.</title>
        <authorList>
            <person name="Chen B."/>
            <person name="Chen J."/>
            <person name="Du Q."/>
            <person name="Zhou D."/>
            <person name="Wang L."/>
            <person name="Xie J."/>
            <person name="Li Y."/>
            <person name="Zhang D."/>
        </authorList>
    </citation>
    <scope>NUCLEOTIDE SEQUENCE</scope>
</reference>
<keyword evidence="4" id="KW-0378">Hydrolase</keyword>
<dbReference type="Pfam" id="PF23286">
    <property type="entry name" value="LRR_13"/>
    <property type="match status" value="1"/>
</dbReference>
<keyword evidence="6" id="KW-0520">NAD</keyword>
<dbReference type="Pfam" id="PF20160">
    <property type="entry name" value="C-JID"/>
    <property type="match status" value="1"/>
</dbReference>
<feature type="domain" description="TIR" evidence="8">
    <location>
        <begin position="20"/>
        <end position="194"/>
    </location>
</feature>
<name>A0A385JJ04_POPTO</name>
<evidence type="ECO:0000313" key="9">
    <source>
        <dbReference type="EMBL" id="AXY97918.1"/>
    </source>
</evidence>
<dbReference type="SMART" id="SM00255">
    <property type="entry name" value="TIR"/>
    <property type="match status" value="2"/>
</dbReference>
<dbReference type="SUPFAM" id="SSF52540">
    <property type="entry name" value="P-loop containing nucleoside triphosphate hydrolases"/>
    <property type="match status" value="1"/>
</dbReference>
<dbReference type="InterPro" id="IPR044974">
    <property type="entry name" value="Disease_R_plants"/>
</dbReference>
<dbReference type="InterPro" id="IPR002182">
    <property type="entry name" value="NB-ARC"/>
</dbReference>
<dbReference type="Pfam" id="PF23282">
    <property type="entry name" value="WHD_ROQ1"/>
    <property type="match status" value="1"/>
</dbReference>
<evidence type="ECO:0000256" key="3">
    <source>
        <dbReference type="ARBA" id="ARBA00022737"/>
    </source>
</evidence>
<dbReference type="InterPro" id="IPR001611">
    <property type="entry name" value="Leu-rich_rpt"/>
</dbReference>
<dbReference type="SUPFAM" id="SSF52058">
    <property type="entry name" value="L domain-like"/>
    <property type="match status" value="1"/>
</dbReference>
<gene>
    <name evidence="9" type="primary">NBSL-5</name>
    <name evidence="9" type="ORF">Potri.017G103800</name>
</gene>
<dbReference type="InterPro" id="IPR045344">
    <property type="entry name" value="C-JID"/>
</dbReference>
<dbReference type="SMART" id="SM00369">
    <property type="entry name" value="LRR_TYP"/>
    <property type="match status" value="2"/>
</dbReference>
<dbReference type="GO" id="GO:0061809">
    <property type="term" value="F:NAD+ nucleosidase activity, cyclic ADP-ribose generating"/>
    <property type="evidence" value="ECO:0007669"/>
    <property type="project" value="UniProtKB-EC"/>
</dbReference>
<sequence length="1276" mass="143990">MASSSVQGITSSSSSPPPLYMHDVFLSFRGKDTRNNFTSHLYSNLTQRGIDVYMDDRKLERGKTIEPALWKAIEESRFSVIIFSRDYASSPWCLDELVKIVQCMKEMGQTVLPVFYDVDPSEFYDVDPSEVIERKRKYEEAFVEHEQNFKENLEKVRNWKDCLSTVANLSGWDIRNRNESESIKIIVEYISYKLSVTLPTISKKLVGIDSRVKELNGYIGEEVGKAIFIGICGMGGIGKTTVARVLYDKIRWQFEGSCFLANVREVFAEKGGPRRLQEQLLSEILMERAPVCDSYRGIEMIKRRLRLKKILLILDDVNDRKQLEYLAKEPGWFGPGSRIIITSRDTNVLTGNDDTKIYEAEKLNDDDALMLFSQKAFKNDQPAEGFVELSKQVVDYANGLPLAHEVIGSFLYERSIPEWRGAINRMNEIPDGKIIDVLRVSFDGLHESDKKIFLDIACFLKGFKKDRITRILESRGFHAGIGIPVLIERSLISVSRDQVWMHDLLQIMGKEIVRCESPEEPGRRSRLWTYEDVCLALMDNTGKEKIEAIFLDMPGIKEAQWNMKAFSKMSRLRLLKINNLQLSKGPEDLSNQLRFLEWHSYPSKSLPAGLQVDELVELHMANSSIEQLWYGCKSAVNLKIINLSNSINLSKTPDLTGIPNLESLILEGCTSLSEVHPSLGCHKKLQYVNLVNCKSIRILPNNLEMESLKVFTLDGCSKLEKFPDIVGNMNKLMVLRLDETGITKLSSSIHHLIGLGLLSMNSCKNLESIPSSIGCLKSLKKLDLSGCSELKYLTENLGKVESLEEFDVSGTLIRQLPASVFLLKNLKVLSLDGCKRIAVLPSLSGLCSLEVLGLRACNLREGALLEDIGCLSSLRSLDLSQNNFVSLPKSINKLSELEMLVLEGCTMLQSLLEVPSKVQIVNLNGCISLKTIPDPITLSSSKRSEFICLNCWELYYHNGQDNMGLMMLERYLQGLSNPRPGFGIVVPGNEIPGWFNHQSKGSSISVQVPSWSIGFVACVAFCANGERPSVFCDFKANGRENFPSPMCISCNSIQVLSDHIWLFYLSFDHLKELKEWKHESFSNIELSFHSLEQRVKVKNCGVCFLSSLYITSQPSAHFIVTSKETASSYKASLALSSSYHQWKASVFPGIRVADRAQRFIVPVGKEPGKVMAIRSRLFEAIEESGLSIVIFVGDCASLPWCFEELVKIVGFMDEMRSDTVFPVSYDVEQSEMDDQTKSYTIVFDKSEENFRENEEKVPRWMNILSAVEISSVTRSL</sequence>
<evidence type="ECO:0000256" key="6">
    <source>
        <dbReference type="ARBA" id="ARBA00023027"/>
    </source>
</evidence>
<dbReference type="GO" id="GO:0043531">
    <property type="term" value="F:ADP binding"/>
    <property type="evidence" value="ECO:0007669"/>
    <property type="project" value="InterPro"/>
</dbReference>
<keyword evidence="3" id="KW-0677">Repeat</keyword>
<dbReference type="PANTHER" id="PTHR11017:SF559">
    <property type="entry name" value="DISEASE RESISTANCE PROTEIN CHL1"/>
    <property type="match status" value="1"/>
</dbReference>